<evidence type="ECO:0000313" key="6">
    <source>
        <dbReference type="Proteomes" id="UP001190700"/>
    </source>
</evidence>
<proteinExistence type="predicted"/>
<dbReference type="PROSITE" id="PS50297">
    <property type="entry name" value="ANK_REP_REGION"/>
    <property type="match status" value="3"/>
</dbReference>
<gene>
    <name evidence="5" type="ORF">CYMTET_41784</name>
</gene>
<reference evidence="5 6" key="1">
    <citation type="journal article" date="2015" name="Genome Biol. Evol.">
        <title>Comparative Genomics of a Bacterivorous Green Alga Reveals Evolutionary Causalities and Consequences of Phago-Mixotrophic Mode of Nutrition.</title>
        <authorList>
            <person name="Burns J.A."/>
            <person name="Paasch A."/>
            <person name="Narechania A."/>
            <person name="Kim E."/>
        </authorList>
    </citation>
    <scope>NUCLEOTIDE SEQUENCE [LARGE SCALE GENOMIC DNA]</scope>
    <source>
        <strain evidence="5 6">PLY_AMNH</strain>
    </source>
</reference>
<evidence type="ECO:0000256" key="2">
    <source>
        <dbReference type="ARBA" id="ARBA00023043"/>
    </source>
</evidence>
<dbReference type="EMBL" id="LGRX02027801">
    <property type="protein sequence ID" value="KAK3248763.1"/>
    <property type="molecule type" value="Genomic_DNA"/>
</dbReference>
<keyword evidence="2 3" id="KW-0040">ANK repeat</keyword>
<dbReference type="PANTHER" id="PTHR24161:SF124">
    <property type="entry name" value="TRANSIENT RECEPTOR POTENTIAL CHANNEL PYREXIA"/>
    <property type="match status" value="1"/>
</dbReference>
<evidence type="ECO:0000256" key="3">
    <source>
        <dbReference type="PROSITE-ProRule" id="PRU00023"/>
    </source>
</evidence>
<sequence length="410" mass="43719">MTLTSRVSPFQGIQAQVSPFSSVRLIKYRLTELAAHPSSMELHVAALQGDEKRILGSLLKGEEIDARDDENATPLHLAAWRGALAVCEALVAHGADVNAQDNQGSTPLHFAAQGKHIEVLDFLLRSKADANIAASGGLTSLHLAAEAGALPAVELLARAGANIGALTNDQQHSAAHLAALQCPPHTRVVRRLLQLKVRSSSPSSRLQEAANAGEHQGQGSLCGAAAGEAERLVRHVLRTAITSEVEALTSSGGAMGNCVGREVDGQDQFLTVEHCKMLQGNRYVVIDDVLSTAHVAALHAELQQLRRSDSLHETLQAVTGVREDIVMWVNEHGQATHSQQSEEHPALAAAVQLLRSCAGSLNDRLDLTLVPPPHAMVACYPSRGAHYEVHLDHEDGPGDPSNAPQSCWRE</sequence>
<dbReference type="Gene3D" id="1.25.40.20">
    <property type="entry name" value="Ankyrin repeat-containing domain"/>
    <property type="match status" value="2"/>
</dbReference>
<dbReference type="Pfam" id="PF00023">
    <property type="entry name" value="Ank"/>
    <property type="match status" value="1"/>
</dbReference>
<keyword evidence="6" id="KW-1185">Reference proteome</keyword>
<feature type="repeat" description="ANK" evidence="3">
    <location>
        <begin position="136"/>
        <end position="168"/>
    </location>
</feature>
<evidence type="ECO:0000256" key="1">
    <source>
        <dbReference type="ARBA" id="ARBA00022737"/>
    </source>
</evidence>
<organism evidence="5 6">
    <name type="scientific">Cymbomonas tetramitiformis</name>
    <dbReference type="NCBI Taxonomy" id="36881"/>
    <lineage>
        <taxon>Eukaryota</taxon>
        <taxon>Viridiplantae</taxon>
        <taxon>Chlorophyta</taxon>
        <taxon>Pyramimonadophyceae</taxon>
        <taxon>Pyramimonadales</taxon>
        <taxon>Pyramimonadaceae</taxon>
        <taxon>Cymbomonas</taxon>
    </lineage>
</organism>
<comment type="caution">
    <text evidence="5">The sequence shown here is derived from an EMBL/GenBank/DDBJ whole genome shotgun (WGS) entry which is preliminary data.</text>
</comment>
<dbReference type="InterPro" id="IPR002110">
    <property type="entry name" value="Ankyrin_rpt"/>
</dbReference>
<feature type="repeat" description="ANK" evidence="3">
    <location>
        <begin position="70"/>
        <end position="102"/>
    </location>
</feature>
<dbReference type="Pfam" id="PF12796">
    <property type="entry name" value="Ank_2"/>
    <property type="match status" value="1"/>
</dbReference>
<feature type="region of interest" description="Disordered" evidence="4">
    <location>
        <begin position="390"/>
        <end position="410"/>
    </location>
</feature>
<feature type="non-terminal residue" evidence="5">
    <location>
        <position position="410"/>
    </location>
</feature>
<dbReference type="PRINTS" id="PR01415">
    <property type="entry name" value="ANKYRIN"/>
</dbReference>
<dbReference type="AlphaFoldDB" id="A0AAE0C6R6"/>
<keyword evidence="1" id="KW-0677">Repeat</keyword>
<evidence type="ECO:0000256" key="4">
    <source>
        <dbReference type="SAM" id="MobiDB-lite"/>
    </source>
</evidence>
<dbReference type="SMART" id="SM00248">
    <property type="entry name" value="ANK"/>
    <property type="match status" value="4"/>
</dbReference>
<dbReference type="SUPFAM" id="SSF48403">
    <property type="entry name" value="Ankyrin repeat"/>
    <property type="match status" value="1"/>
</dbReference>
<dbReference type="Proteomes" id="UP001190700">
    <property type="component" value="Unassembled WGS sequence"/>
</dbReference>
<dbReference type="Gene3D" id="2.60.120.620">
    <property type="entry name" value="q2cbj1_9rhob like domain"/>
    <property type="match status" value="1"/>
</dbReference>
<dbReference type="PANTHER" id="PTHR24161">
    <property type="entry name" value="ANK_REP_REGION DOMAIN-CONTAINING PROTEIN-RELATED"/>
    <property type="match status" value="1"/>
</dbReference>
<accession>A0AAE0C6R6</accession>
<feature type="repeat" description="ANK" evidence="3">
    <location>
        <begin position="103"/>
        <end position="135"/>
    </location>
</feature>
<dbReference type="InterPro" id="IPR036770">
    <property type="entry name" value="Ankyrin_rpt-contain_sf"/>
</dbReference>
<name>A0AAE0C6R6_9CHLO</name>
<evidence type="ECO:0000313" key="5">
    <source>
        <dbReference type="EMBL" id="KAK3248763.1"/>
    </source>
</evidence>
<dbReference type="PROSITE" id="PS50088">
    <property type="entry name" value="ANK_REPEAT"/>
    <property type="match status" value="3"/>
</dbReference>
<protein>
    <submittedName>
        <fullName evidence="5">Uncharacterized protein</fullName>
    </submittedName>
</protein>